<accession>A0ABW7NC18</accession>
<dbReference type="RefSeq" id="WP_395418246.1">
    <property type="nucleotide sequence ID" value="NZ_JBIPKE010000019.1"/>
</dbReference>
<sequence>MKEIQYLSIQGSCAPSFWFKDHDAQNFRSLIESLTLSHSLIISSIYRTDVFFMAEEDRLDLIMRTWSTFKQHTFDQHLKGKFTRANNRKEAFELYFDTLFHLIKHPKHHERYRLRLNEIQRLESNNPILRALMECDMLLTEKYREQQVKYVSLATTEQVGQYIPSCENFSLLAHERLSKLNYN</sequence>
<name>A0ABW7NC18_9BACT</name>
<evidence type="ECO:0000313" key="2">
    <source>
        <dbReference type="Proteomes" id="UP001610063"/>
    </source>
</evidence>
<keyword evidence="2" id="KW-1185">Reference proteome</keyword>
<dbReference type="Proteomes" id="UP001610063">
    <property type="component" value="Unassembled WGS sequence"/>
</dbReference>
<reference evidence="1 2" key="1">
    <citation type="journal article" date="2013" name="Int. J. Syst. Evol. Microbiol.">
        <title>Marinoscillum luteum sp. nov., isolated from marine sediment.</title>
        <authorList>
            <person name="Cha I.T."/>
            <person name="Park S.J."/>
            <person name="Kim S.J."/>
            <person name="Kim J.G."/>
            <person name="Jung M.Y."/>
            <person name="Shin K.S."/>
            <person name="Kwon K.K."/>
            <person name="Yang S.H."/>
            <person name="Seo Y.S."/>
            <person name="Rhee S.K."/>
        </authorList>
    </citation>
    <scope>NUCLEOTIDE SEQUENCE [LARGE SCALE GENOMIC DNA]</scope>
    <source>
        <strain evidence="1 2">KCTC 23939</strain>
    </source>
</reference>
<gene>
    <name evidence="1" type="ORF">ACHKAR_15275</name>
</gene>
<proteinExistence type="predicted"/>
<comment type="caution">
    <text evidence="1">The sequence shown here is derived from an EMBL/GenBank/DDBJ whole genome shotgun (WGS) entry which is preliminary data.</text>
</comment>
<organism evidence="1 2">
    <name type="scientific">Marinoscillum luteum</name>
    <dbReference type="NCBI Taxonomy" id="861051"/>
    <lineage>
        <taxon>Bacteria</taxon>
        <taxon>Pseudomonadati</taxon>
        <taxon>Bacteroidota</taxon>
        <taxon>Cytophagia</taxon>
        <taxon>Cytophagales</taxon>
        <taxon>Reichenbachiellaceae</taxon>
        <taxon>Marinoscillum</taxon>
    </lineage>
</organism>
<protein>
    <submittedName>
        <fullName evidence="1">Uncharacterized protein</fullName>
    </submittedName>
</protein>
<evidence type="ECO:0000313" key="1">
    <source>
        <dbReference type="EMBL" id="MFH6984816.1"/>
    </source>
</evidence>
<dbReference type="EMBL" id="JBIPKE010000019">
    <property type="protein sequence ID" value="MFH6984816.1"/>
    <property type="molecule type" value="Genomic_DNA"/>
</dbReference>